<gene>
    <name evidence="1" type="ORF">QLQ22_13960</name>
</gene>
<dbReference type="Proteomes" id="UP001226091">
    <property type="component" value="Chromosome"/>
</dbReference>
<organism evidence="1 2">
    <name type="scientific">Metabacillus hrfriensis</name>
    <dbReference type="NCBI Taxonomy" id="3048891"/>
    <lineage>
        <taxon>Bacteria</taxon>
        <taxon>Bacillati</taxon>
        <taxon>Bacillota</taxon>
        <taxon>Bacilli</taxon>
        <taxon>Bacillales</taxon>
        <taxon>Bacillaceae</taxon>
        <taxon>Metabacillus</taxon>
    </lineage>
</organism>
<keyword evidence="2" id="KW-1185">Reference proteome</keyword>
<reference evidence="2" key="1">
    <citation type="journal article" date="2025" name="Aquaculture">
        <title>Assessment of the bioflocculant production and safety properties of Metabacillus hrfriensis sp. nov. based on phenotypic and whole-genome sequencing analysis.</title>
        <authorList>
            <person name="Zhang R."/>
            <person name="Zhao Z."/>
            <person name="Luo L."/>
            <person name="Wang S."/>
            <person name="Guo K."/>
            <person name="Xu W."/>
        </authorList>
    </citation>
    <scope>NUCLEOTIDE SEQUENCE [LARGE SCALE GENOMIC DNA]</scope>
    <source>
        <strain evidence="2">CT-WN-B3</strain>
    </source>
</reference>
<evidence type="ECO:0000313" key="2">
    <source>
        <dbReference type="Proteomes" id="UP001226091"/>
    </source>
</evidence>
<evidence type="ECO:0000313" key="1">
    <source>
        <dbReference type="EMBL" id="WHZ55826.1"/>
    </source>
</evidence>
<name>A0ACD4R5U9_9BACI</name>
<protein>
    <submittedName>
        <fullName evidence="1">DUF4111 domain-containing protein</fullName>
    </submittedName>
</protein>
<proteinExistence type="predicted"/>
<sequence length="254" mass="29302">MKSLLNELIELFIEVCKNNLSGIYLHGSLAMNGFNKEASDVDILTVVKSSMKIKEKRMLLNGLQTLKSELPAKGIELSVITKDSIHHFDYPTPYEFHFSKEYKELDAGFDYDLAAHMMVVFHRGKCLYGMGIQNQFKPMDEKYYTDSILRDVLNAPINENPLYYTLNLCRVLAYLKEKRIMSKKEGGEWGLENLPEPHRAAVDFYLKLYTNMQTDPWLKPSNQDMIMFAAFMERAINGSGILESDKVPVFFLDR</sequence>
<dbReference type="EMBL" id="CP126116">
    <property type="protein sequence ID" value="WHZ55826.1"/>
    <property type="molecule type" value="Genomic_DNA"/>
</dbReference>
<accession>A0ACD4R5U9</accession>